<gene>
    <name evidence="1" type="ORF">EMPS_07727</name>
</gene>
<dbReference type="EMBL" id="BQFW01000010">
    <property type="protein sequence ID" value="GJJ75369.1"/>
    <property type="molecule type" value="Genomic_DNA"/>
</dbReference>
<keyword evidence="2" id="KW-1185">Reference proteome</keyword>
<dbReference type="OrthoDB" id="5340906at2759"/>
<reference evidence="1" key="2">
    <citation type="journal article" date="2022" name="Microbiol. Resour. Announc.">
        <title>Whole-Genome Sequence of Entomortierella parvispora E1425, a Mucoromycotan Fungus Associated with Burkholderiaceae-Related Endosymbiotic Bacteria.</title>
        <authorList>
            <person name="Herlambang A."/>
            <person name="Guo Y."/>
            <person name="Takashima Y."/>
            <person name="Narisawa K."/>
            <person name="Ohta H."/>
            <person name="Nishizawa T."/>
        </authorList>
    </citation>
    <scope>NUCLEOTIDE SEQUENCE</scope>
    <source>
        <strain evidence="1">E1425</strain>
    </source>
</reference>
<name>A0A9P3LYM1_9FUNG</name>
<protein>
    <submittedName>
        <fullName evidence="1">Uncharacterized protein</fullName>
    </submittedName>
</protein>
<reference evidence="1" key="1">
    <citation type="submission" date="2021-11" db="EMBL/GenBank/DDBJ databases">
        <authorList>
            <person name="Herlambang A."/>
            <person name="Guo Y."/>
            <person name="Takashima Y."/>
            <person name="Nishizawa T."/>
        </authorList>
    </citation>
    <scope>NUCLEOTIDE SEQUENCE</scope>
    <source>
        <strain evidence="1">E1425</strain>
    </source>
</reference>
<dbReference type="Proteomes" id="UP000827284">
    <property type="component" value="Unassembled WGS sequence"/>
</dbReference>
<sequence length="154" mass="17403">MDQWEELLNSESSPFPVASQLGEEWWKDNAWGVCRRLATGIEDAFIIMGEKTGHGSTDRRNQDISTIDRKKIGVRTDFLWSTVSSPDIDWSVGESTTLWDPVSMKYRNEGVVKLPRQLHDILVARTGEVGGINSLRKEYVCGLLTEDETSASWL</sequence>
<evidence type="ECO:0000313" key="2">
    <source>
        <dbReference type="Proteomes" id="UP000827284"/>
    </source>
</evidence>
<organism evidence="1 2">
    <name type="scientific">Entomortierella parvispora</name>
    <dbReference type="NCBI Taxonomy" id="205924"/>
    <lineage>
        <taxon>Eukaryota</taxon>
        <taxon>Fungi</taxon>
        <taxon>Fungi incertae sedis</taxon>
        <taxon>Mucoromycota</taxon>
        <taxon>Mortierellomycotina</taxon>
        <taxon>Mortierellomycetes</taxon>
        <taxon>Mortierellales</taxon>
        <taxon>Mortierellaceae</taxon>
        <taxon>Entomortierella</taxon>
    </lineage>
</organism>
<evidence type="ECO:0000313" key="1">
    <source>
        <dbReference type="EMBL" id="GJJ75369.1"/>
    </source>
</evidence>
<dbReference type="AlphaFoldDB" id="A0A9P3LYM1"/>
<proteinExistence type="predicted"/>
<accession>A0A9P3LYM1</accession>
<comment type="caution">
    <text evidence="1">The sequence shown here is derived from an EMBL/GenBank/DDBJ whole genome shotgun (WGS) entry which is preliminary data.</text>
</comment>